<name>A0A6I3MDN6_9MICO</name>
<evidence type="ECO:0000259" key="5">
    <source>
        <dbReference type="Pfam" id="PF02463"/>
    </source>
</evidence>
<dbReference type="RefSeq" id="WP_155053121.1">
    <property type="nucleotide sequence ID" value="NZ_BAAAIB010000010.1"/>
</dbReference>
<gene>
    <name evidence="6" type="ORF">GJ743_17135</name>
</gene>
<dbReference type="PANTHER" id="PTHR32114:SF2">
    <property type="entry name" value="ABC TRANSPORTER ABCH.3"/>
    <property type="match status" value="1"/>
</dbReference>
<dbReference type="Pfam" id="PF02463">
    <property type="entry name" value="SMC_N"/>
    <property type="match status" value="1"/>
</dbReference>
<comment type="similarity">
    <text evidence="1">Belongs to the SMC family. SbcC subfamily.</text>
</comment>
<dbReference type="InterPro" id="IPR027417">
    <property type="entry name" value="P-loop_NTPase"/>
</dbReference>
<evidence type="ECO:0000256" key="2">
    <source>
        <dbReference type="ARBA" id="ARBA00011322"/>
    </source>
</evidence>
<feature type="domain" description="RecF/RecN/SMC N-terminal" evidence="5">
    <location>
        <begin position="63"/>
        <end position="655"/>
    </location>
</feature>
<dbReference type="OrthoDB" id="9795626at2"/>
<dbReference type="InterPro" id="IPR003395">
    <property type="entry name" value="RecF/RecN/SMC_N"/>
</dbReference>
<accession>A0A6I3MDN6</accession>
<sequence length="813" mass="88458">MLDLTAWIETRLDSDDALTDDVQLLIVAALEGDAALADVANYQPPARQRALENDAQPEPSGAFLKQIRVQGFRGIGEQAQLDFRPTPGLTVIAGRNGSGKSSFAEALEFALLGTTARWQERRGAAWDGAWRNLHDGDPASIEVTLTEEHVGQTKIGVAWEAEAARDAHTTFLQRPGQKREAGLASLGWDAPLATYRPLLTYDELGAILTSEPSKLYDKLANVLGLEQLAGAVKRLEAHAKQLSLPEKEATDRKRSAVGALESIADDDERAQAARAALRKRDPDLASLRAIATGVSESTDRSGDPLHAVLGLHLPSSGEVNEAVARLRTATEQAAIVGDDASTALELRVNLLTTALKLHDHDGDSPCPVCAVGRVDGEWAALARSEIDGAEVKVANLRAATDSLRRARTDAERLVQAVPSAFDHLDVGELGDLAALAREAWTEWATLPASHLDLADHLTTRHPDVALALAELQRAAKQVADARDDEWVAAATRLSAYVEAQERWNAQKVDAASAKHAVKWLKDHDSVLKNERLAPIAVQAKEIWSYLRQESNVEISKLKLDSTNTRRHVVIEASVDDTDAAGLTVLSQGELHALALALFLPRATLPESPFRFVVLDDPVQAMDPAKVDGLVRVLGRIAETRQVIVFSHDDRFAAAVRRAHLNAQILEVTRESGSRVRVDVAFDPPQRYLRDAAALVRDDEVPDDVLRKVLPGLLRFAVEAQARDRYFTEALSTGTPHADIETTWTDTKKTSQRISLALYGEVRSLDGWIDKRSHYRKAGVGVATSAAHSQLNGDPRNALEAVGRIVEDIRNGVR</sequence>
<dbReference type="EMBL" id="WMLB01000042">
    <property type="protein sequence ID" value="MTH70097.1"/>
    <property type="molecule type" value="Genomic_DNA"/>
</dbReference>
<dbReference type="SUPFAM" id="SSF52540">
    <property type="entry name" value="P-loop containing nucleoside triphosphate hydrolases"/>
    <property type="match status" value="1"/>
</dbReference>
<organism evidence="6 7">
    <name type="scientific">Agromyces bracchium</name>
    <dbReference type="NCBI Taxonomy" id="88376"/>
    <lineage>
        <taxon>Bacteria</taxon>
        <taxon>Bacillati</taxon>
        <taxon>Actinomycetota</taxon>
        <taxon>Actinomycetes</taxon>
        <taxon>Micrococcales</taxon>
        <taxon>Microbacteriaceae</taxon>
        <taxon>Agromyces</taxon>
    </lineage>
</organism>
<keyword evidence="4" id="KW-0175">Coiled coil</keyword>
<feature type="coiled-coil region" evidence="4">
    <location>
        <begin position="379"/>
        <end position="416"/>
    </location>
</feature>
<dbReference type="Gene3D" id="3.40.50.300">
    <property type="entry name" value="P-loop containing nucleotide triphosphate hydrolases"/>
    <property type="match status" value="2"/>
</dbReference>
<evidence type="ECO:0000256" key="3">
    <source>
        <dbReference type="ARBA" id="ARBA00013368"/>
    </source>
</evidence>
<comment type="subunit">
    <text evidence="2">Heterodimer of SbcC and SbcD.</text>
</comment>
<dbReference type="PANTHER" id="PTHR32114">
    <property type="entry name" value="ABC TRANSPORTER ABCH.3"/>
    <property type="match status" value="1"/>
</dbReference>
<evidence type="ECO:0000256" key="4">
    <source>
        <dbReference type="SAM" id="Coils"/>
    </source>
</evidence>
<evidence type="ECO:0000313" key="6">
    <source>
        <dbReference type="EMBL" id="MTH70097.1"/>
    </source>
</evidence>
<evidence type="ECO:0000256" key="1">
    <source>
        <dbReference type="ARBA" id="ARBA00006930"/>
    </source>
</evidence>
<dbReference type="Proteomes" id="UP000433071">
    <property type="component" value="Unassembled WGS sequence"/>
</dbReference>
<protein>
    <recommendedName>
        <fullName evidence="3">Nuclease SbcCD subunit C</fullName>
    </recommendedName>
</protein>
<proteinExistence type="inferred from homology"/>
<reference evidence="6 7" key="1">
    <citation type="submission" date="2019-11" db="EMBL/GenBank/DDBJ databases">
        <title>Agromyces kandeliae sp. nov., isolated from mangrove soil.</title>
        <authorList>
            <person name="Wang R."/>
        </authorList>
    </citation>
    <scope>NUCLEOTIDE SEQUENCE [LARGE SCALE GENOMIC DNA]</scope>
    <source>
        <strain evidence="6 7">JCM 11433</strain>
    </source>
</reference>
<comment type="caution">
    <text evidence="6">The sequence shown here is derived from an EMBL/GenBank/DDBJ whole genome shotgun (WGS) entry which is preliminary data.</text>
</comment>
<keyword evidence="7" id="KW-1185">Reference proteome</keyword>
<evidence type="ECO:0000313" key="7">
    <source>
        <dbReference type="Proteomes" id="UP000433071"/>
    </source>
</evidence>
<dbReference type="AlphaFoldDB" id="A0A6I3MDN6"/>